<evidence type="ECO:0000313" key="4">
    <source>
        <dbReference type="Proteomes" id="UP000193335"/>
    </source>
</evidence>
<dbReference type="RefSeq" id="WP_063985829.1">
    <property type="nucleotide sequence ID" value="NZ_CP017637.1"/>
</dbReference>
<proteinExistence type="predicted"/>
<dbReference type="Proteomes" id="UP000193335">
    <property type="component" value="Unassembled WGS sequence"/>
</dbReference>
<name>A0A1L3F405_BRAJP</name>
<organism evidence="1 3">
    <name type="scientific">Bradyrhizobium japonicum</name>
    <dbReference type="NCBI Taxonomy" id="375"/>
    <lineage>
        <taxon>Bacteria</taxon>
        <taxon>Pseudomonadati</taxon>
        <taxon>Pseudomonadota</taxon>
        <taxon>Alphaproteobacteria</taxon>
        <taxon>Hyphomicrobiales</taxon>
        <taxon>Nitrobacteraceae</taxon>
        <taxon>Bradyrhizobium</taxon>
    </lineage>
</organism>
<accession>A0A1L3F405</accession>
<sequence>MRTSLPRSLVLGGAIATSLCIGYALGAQPHMDEAIAILQSARAELGKAEPNKGGHREKAIGMIDQAIAEVRAGIAFAAGH</sequence>
<evidence type="ECO:0000313" key="1">
    <source>
        <dbReference type="EMBL" id="APG08041.1"/>
    </source>
</evidence>
<reference evidence="2 4" key="2">
    <citation type="submission" date="2017-03" db="EMBL/GenBank/DDBJ databases">
        <title>Whole genome sequences of fourteen strains of Bradyrhizobium canariense and one strain of Bradyrhizobium japonicum isolated from Lupinus (Papilionoideae: Genisteae) species in Algeria.</title>
        <authorList>
            <person name="Crovadore J."/>
            <person name="Chekireb D."/>
            <person name="Brachmann A."/>
            <person name="Chablais R."/>
            <person name="Cochard B."/>
            <person name="Lefort F."/>
        </authorList>
    </citation>
    <scope>NUCLEOTIDE SEQUENCE [LARGE SCALE GENOMIC DNA]</scope>
    <source>
        <strain evidence="2 4">UBMA197</strain>
    </source>
</reference>
<evidence type="ECO:0000313" key="2">
    <source>
        <dbReference type="EMBL" id="OSJ35020.1"/>
    </source>
</evidence>
<protein>
    <submittedName>
        <fullName evidence="1">Uncharacterized protein</fullName>
    </submittedName>
</protein>
<reference evidence="1 3" key="1">
    <citation type="submission" date="2016-11" db="EMBL/GenBank/DDBJ databases">
        <title>Complete Genome Sequence of Bradyrhizobium sp. strain J5, an isolated from soybean nodule in Hokkaido.</title>
        <authorList>
            <person name="Kanehara K."/>
        </authorList>
    </citation>
    <scope>NUCLEOTIDE SEQUENCE [LARGE SCALE GENOMIC DNA]</scope>
    <source>
        <strain evidence="1 3">J5</strain>
    </source>
</reference>
<dbReference type="AlphaFoldDB" id="A0A1L3F405"/>
<dbReference type="EMBL" id="CP017637">
    <property type="protein sequence ID" value="APG08041.1"/>
    <property type="molecule type" value="Genomic_DNA"/>
</dbReference>
<dbReference type="OrthoDB" id="5521250at2"/>
<dbReference type="Proteomes" id="UP000181962">
    <property type="component" value="Chromosome"/>
</dbReference>
<dbReference type="EMBL" id="NAFL01000224">
    <property type="protein sequence ID" value="OSJ35020.1"/>
    <property type="molecule type" value="Genomic_DNA"/>
</dbReference>
<gene>
    <name evidence="1" type="ORF">BKD09_06815</name>
    <name evidence="2" type="ORF">BSZ19_10230</name>
</gene>
<evidence type="ECO:0000313" key="3">
    <source>
        <dbReference type="Proteomes" id="UP000181962"/>
    </source>
</evidence>